<comment type="function">
    <text evidence="1">Binds to the catalytic subunit of the cyclin dependent kinases and is essential for their biological function.</text>
</comment>
<protein>
    <recommendedName>
        <fullName evidence="1">Cyclin-dependent kinases regulatory subunit</fullName>
    </recommendedName>
</protein>
<dbReference type="InterPro" id="IPR000789">
    <property type="entry name" value="Cyclin-dep_kinase_reg-sub"/>
</dbReference>
<feature type="compositionally biased region" description="Basic and acidic residues" evidence="2">
    <location>
        <begin position="189"/>
        <end position="198"/>
    </location>
</feature>
<dbReference type="InterPro" id="IPR036858">
    <property type="entry name" value="Cyclin-dep_kinase_reg-sub_sf"/>
</dbReference>
<keyword evidence="1" id="KW-0131">Cell cycle</keyword>
<dbReference type="AlphaFoldDB" id="A0AAV6X8Z0"/>
<dbReference type="Pfam" id="PF01111">
    <property type="entry name" value="CKS"/>
    <property type="match status" value="1"/>
</dbReference>
<sequence length="238" mass="26980">MMQTIQRFNEKKVIFEAKMDQIQYSEKYFDDINEYRHVALPAEVAKLLLKNRLLSKVKCKLMKKANDSEVTDEVKDQIFLIIGQDNFDLSPSFALQTLYETVIALYLKDVCVGDGDGENWRIVDLIVDFITMDSYEAKVLALARTAKGKSCKASADVVNLDSHDGSNEGALRSKNSARNRPRITFKRRASQDVQRDISTEAPPVIPNESSQLADHFEPLLLNDRLENGELNGIQVRLP</sequence>
<name>A0AAV6X8Z0_9LAMI</name>
<gene>
    <name evidence="3" type="ORF">BUALT_Bualt07G0070700</name>
</gene>
<dbReference type="PRINTS" id="PR00296">
    <property type="entry name" value="CYCLINKINASE"/>
</dbReference>
<evidence type="ECO:0000256" key="2">
    <source>
        <dbReference type="SAM" id="MobiDB-lite"/>
    </source>
</evidence>
<dbReference type="Proteomes" id="UP000826271">
    <property type="component" value="Unassembled WGS sequence"/>
</dbReference>
<proteinExistence type="inferred from homology"/>
<keyword evidence="1" id="KW-0132">Cell division</keyword>
<dbReference type="EMBL" id="WHWC01000007">
    <property type="protein sequence ID" value="KAG8379266.1"/>
    <property type="molecule type" value="Genomic_DNA"/>
</dbReference>
<comment type="caution">
    <text evidence="3">The sequence shown here is derived from an EMBL/GenBank/DDBJ whole genome shotgun (WGS) entry which is preliminary data.</text>
</comment>
<dbReference type="GO" id="GO:0051301">
    <property type="term" value="P:cell division"/>
    <property type="evidence" value="ECO:0007669"/>
    <property type="project" value="UniProtKB-UniRule"/>
</dbReference>
<keyword evidence="4" id="KW-1185">Reference proteome</keyword>
<dbReference type="SMART" id="SM01084">
    <property type="entry name" value="CKS"/>
    <property type="match status" value="1"/>
</dbReference>
<comment type="similarity">
    <text evidence="1">Belongs to the CKS family.</text>
</comment>
<evidence type="ECO:0000313" key="4">
    <source>
        <dbReference type="Proteomes" id="UP000826271"/>
    </source>
</evidence>
<dbReference type="SUPFAM" id="SSF55637">
    <property type="entry name" value="Cell cycle regulatory proteins"/>
    <property type="match status" value="1"/>
</dbReference>
<feature type="region of interest" description="Disordered" evidence="2">
    <location>
        <begin position="188"/>
        <end position="209"/>
    </location>
</feature>
<evidence type="ECO:0000313" key="3">
    <source>
        <dbReference type="EMBL" id="KAG8379266.1"/>
    </source>
</evidence>
<reference evidence="3" key="1">
    <citation type="submission" date="2019-10" db="EMBL/GenBank/DDBJ databases">
        <authorList>
            <person name="Zhang R."/>
            <person name="Pan Y."/>
            <person name="Wang J."/>
            <person name="Ma R."/>
            <person name="Yu S."/>
        </authorList>
    </citation>
    <scope>NUCLEOTIDE SEQUENCE</scope>
    <source>
        <strain evidence="3">LA-IB0</strain>
        <tissue evidence="3">Leaf</tissue>
    </source>
</reference>
<evidence type="ECO:0000256" key="1">
    <source>
        <dbReference type="RuleBase" id="RU311113"/>
    </source>
</evidence>
<dbReference type="GO" id="GO:0016538">
    <property type="term" value="F:cyclin-dependent protein serine/threonine kinase regulator activity"/>
    <property type="evidence" value="ECO:0007669"/>
    <property type="project" value="InterPro"/>
</dbReference>
<dbReference type="Gene3D" id="3.30.170.10">
    <property type="entry name" value="Cyclin-dependent kinase, regulatory subunit"/>
    <property type="match status" value="1"/>
</dbReference>
<accession>A0AAV6X8Z0</accession>
<organism evidence="3 4">
    <name type="scientific">Buddleja alternifolia</name>
    <dbReference type="NCBI Taxonomy" id="168488"/>
    <lineage>
        <taxon>Eukaryota</taxon>
        <taxon>Viridiplantae</taxon>
        <taxon>Streptophyta</taxon>
        <taxon>Embryophyta</taxon>
        <taxon>Tracheophyta</taxon>
        <taxon>Spermatophyta</taxon>
        <taxon>Magnoliopsida</taxon>
        <taxon>eudicotyledons</taxon>
        <taxon>Gunneridae</taxon>
        <taxon>Pentapetalae</taxon>
        <taxon>asterids</taxon>
        <taxon>lamiids</taxon>
        <taxon>Lamiales</taxon>
        <taxon>Scrophulariaceae</taxon>
        <taxon>Buddlejeae</taxon>
        <taxon>Buddleja</taxon>
    </lineage>
</organism>